<dbReference type="EMBL" id="FPHP01000048">
    <property type="protein sequence ID" value="SFV75869.1"/>
    <property type="molecule type" value="Genomic_DNA"/>
</dbReference>
<reference evidence="1" key="1">
    <citation type="submission" date="2016-10" db="EMBL/GenBank/DDBJ databases">
        <authorList>
            <person name="de Groot N.N."/>
        </authorList>
    </citation>
    <scope>NUCLEOTIDE SEQUENCE</scope>
</reference>
<sequence>MNYKKSLVSFAAAMALSTTNVIADTAAIYVPLTTATHDASWVMFGVNGFSNGDPTTASSGTSDFSAGLTALEDTITSDDNATSGLTVSGGDLASLQALAESGLTGLKIGMDITNLTYEPTEPVRTMYVKVGSTSSPNMKFNYKASLEGHQMEIVINNSSTTKYVVTVSQESTYANAVTAQVGSISSASSTPDRTAINDVLDYNLTDNPVNAQEWDAKLHASDANEITNAKNATFYYFDSVAQEWKVWDKRNGANANDFTAFQKGRAYWGRVDINDAVPTNNAGGAAGLVLGKSQDTDGIPNANVYEDENNASYLTEGWNMIAFDDIKPDIRSAATGLVVEKLASGDKITVYDDSGINSVTVTLADANAENNWSKQINSTIEDGVLLGTLPETFKVKVFPDANATANDGTLVFISDKKFSISGTTADANSKVTTLTGANPYVNGQRQAVDDLTGTKVSSAYGEYAVIADLFVKNMADGADTAGKLDSTATHGGYTNVSAKIIFGDIDGDNPALALTYDTDAEPNATSVKTQIEKDPLFDGTDGVGRVIELDIDGDGDLDKAIIASTKPFYIKDATYTRVYSVDSSHANGVLEYTVSNTNSASFAPANGDTASDFASAIQTKADNDANTDTGVYAEADSNGKLVVVATNNNKFELLDTEDGTADFFKGSSSSDTVAKGAVGGVYSLSSVARLPLKQSTQVWTGWSTTWDANDGTKIDVDNDGTYEQTISIADASGAATEDENRTFFDDLVNALNVQMKQKGIHGFASHDFPTDSNVNFADVNVTIKGLDVLDVNASSTGTGIISDTNTTDLTRKVAKDIDIANGDLVADLKDNAIYTPNYANYGPLYTMRDAGYEVEAILRPTTNMVDSSIAWDSIDLTRDENDWFKQNEFNLFNVSLKSGYWVKLRTASASSVTIGTPTFTPTYHYYFNNDTDYTTENIINGGTFTVEITGLNDTTSTAFATVAGETVQLKRNGTSNQYTGTLSHYSLNDFSETASPISFSVRATNGKGEAKEISDALSFDYGKPSAPKYSFVGSSIILSDDANDTSKFYVFKDYIPESTISRETALNQYGVEIPATNGSATGNICQKYDYGVENTLRIIAADGNGVIGSSNLSNATQIKYTSLFKSAHILTHTQDGSSDKTVIGVTYDDTCTQTATQPSTSDDNDGVSLKSLQDNATVRMSFQPIGTENFTTNLAWTAIYELPDGTDVAQIQLVEAYAGKTFFIEYAGELYKGTFPSTQAEADASVDNPIDLETTTNVNTSLVP</sequence>
<name>A0A1W1D5H4_9ZZZZ</name>
<dbReference type="AlphaFoldDB" id="A0A1W1D5H4"/>
<organism evidence="1">
    <name type="scientific">hydrothermal vent metagenome</name>
    <dbReference type="NCBI Taxonomy" id="652676"/>
    <lineage>
        <taxon>unclassified sequences</taxon>
        <taxon>metagenomes</taxon>
        <taxon>ecological metagenomes</taxon>
    </lineage>
</organism>
<evidence type="ECO:0000313" key="1">
    <source>
        <dbReference type="EMBL" id="SFV75869.1"/>
    </source>
</evidence>
<proteinExistence type="predicted"/>
<protein>
    <submittedName>
        <fullName evidence="1">Predicted cell-wall-anchored protein SasA (LPXTG motif)</fullName>
    </submittedName>
</protein>
<gene>
    <name evidence="1" type="ORF">MNB_SM-3-799</name>
</gene>
<accession>A0A1W1D5H4</accession>